<evidence type="ECO:0000256" key="1">
    <source>
        <dbReference type="SAM" id="SignalP"/>
    </source>
</evidence>
<dbReference type="InterPro" id="IPR007110">
    <property type="entry name" value="Ig-like_dom"/>
</dbReference>
<keyword evidence="1" id="KW-0732">Signal</keyword>
<dbReference type="Gene3D" id="2.60.40.10">
    <property type="entry name" value="Immunoglobulins"/>
    <property type="match status" value="2"/>
</dbReference>
<dbReference type="InterPro" id="IPR003599">
    <property type="entry name" value="Ig_sub"/>
</dbReference>
<dbReference type="PANTHER" id="PTHR21063">
    <property type="entry name" value="LFA-3"/>
    <property type="match status" value="1"/>
</dbReference>
<dbReference type="SMART" id="SM00409">
    <property type="entry name" value="IG"/>
    <property type="match status" value="1"/>
</dbReference>
<name>A0A8C2K872_CYPCA</name>
<dbReference type="PANTHER" id="PTHR21063:SF4">
    <property type="entry name" value="CD48 ANTIGEN-RELATED"/>
    <property type="match status" value="1"/>
</dbReference>
<dbReference type="FunFam" id="2.60.40.10:FF:002431">
    <property type="entry name" value="Si:ch211-222k6.3"/>
    <property type="match status" value="1"/>
</dbReference>
<dbReference type="InterPro" id="IPR036179">
    <property type="entry name" value="Ig-like_dom_sf"/>
</dbReference>
<dbReference type="SUPFAM" id="SSF48726">
    <property type="entry name" value="Immunoglobulin"/>
    <property type="match status" value="1"/>
</dbReference>
<dbReference type="InterPro" id="IPR013106">
    <property type="entry name" value="Ig_V-set"/>
</dbReference>
<dbReference type="Proteomes" id="UP000694701">
    <property type="component" value="Unplaced"/>
</dbReference>
<reference evidence="3" key="1">
    <citation type="submission" date="2025-08" db="UniProtKB">
        <authorList>
            <consortium name="Ensembl"/>
        </authorList>
    </citation>
    <scope>IDENTIFICATION</scope>
</reference>
<dbReference type="Pfam" id="PF07686">
    <property type="entry name" value="V-set"/>
    <property type="match status" value="1"/>
</dbReference>
<feature type="signal peptide" evidence="1">
    <location>
        <begin position="1"/>
        <end position="18"/>
    </location>
</feature>
<accession>A0A8C2K872</accession>
<proteinExistence type="predicted"/>
<evidence type="ECO:0000313" key="3">
    <source>
        <dbReference type="Ensembl" id="ENSCCRP00020106494.1"/>
    </source>
</evidence>
<dbReference type="PROSITE" id="PS50835">
    <property type="entry name" value="IG_LIKE"/>
    <property type="match status" value="1"/>
</dbReference>
<feature type="domain" description="Ig-like" evidence="2">
    <location>
        <begin position="115"/>
        <end position="201"/>
    </location>
</feature>
<dbReference type="Ensembl" id="ENSCCRT00020116330.1">
    <property type="protein sequence ID" value="ENSCCRP00020106494.1"/>
    <property type="gene ID" value="ENSCCRG00020048604.1"/>
</dbReference>
<protein>
    <recommendedName>
        <fullName evidence="2">Ig-like domain-containing protein</fullName>
    </recommendedName>
</protein>
<feature type="chain" id="PRO_5034121076" description="Ig-like domain-containing protein" evidence="1">
    <location>
        <begin position="19"/>
        <end position="288"/>
    </location>
</feature>
<sequence>VFVFMFLRVLDSVSVLEGDSVSLHTDVKIQRDDHILWMFGPQESRIAEIHRQNIYIDAINTIFEKRLQMDNQTGSLIIRNIRTEHSGLYKLTILSNRGNSYKRFSVSVYALLPVPVITRNCSHCSLSETSSNKNCSLLCSTVNVSAVTLSWYKGNSLLSSISVSDLSISLSLPLELECLDDSYSCVVAYSFTNRTTHLNITDLCQPCPGQQQHFQHIFFLNVQFIADHSLCLLQITSRVSISLLIKHRLMLYSALSYCKSLTPCLNLTTTTTTLHTVKQQIKSLRENF</sequence>
<dbReference type="InterPro" id="IPR013783">
    <property type="entry name" value="Ig-like_fold"/>
</dbReference>
<evidence type="ECO:0000313" key="4">
    <source>
        <dbReference type="Proteomes" id="UP000694701"/>
    </source>
</evidence>
<dbReference type="AlphaFoldDB" id="A0A8C2K872"/>
<organism evidence="3 4">
    <name type="scientific">Cyprinus carpio</name>
    <name type="common">Common carp</name>
    <dbReference type="NCBI Taxonomy" id="7962"/>
    <lineage>
        <taxon>Eukaryota</taxon>
        <taxon>Metazoa</taxon>
        <taxon>Chordata</taxon>
        <taxon>Craniata</taxon>
        <taxon>Vertebrata</taxon>
        <taxon>Euteleostomi</taxon>
        <taxon>Actinopterygii</taxon>
        <taxon>Neopterygii</taxon>
        <taxon>Teleostei</taxon>
        <taxon>Ostariophysi</taxon>
        <taxon>Cypriniformes</taxon>
        <taxon>Cyprinidae</taxon>
        <taxon>Cyprininae</taxon>
        <taxon>Cyprinus</taxon>
    </lineage>
</organism>
<evidence type="ECO:0000259" key="2">
    <source>
        <dbReference type="PROSITE" id="PS50835"/>
    </source>
</evidence>